<keyword evidence="10" id="KW-1185">Reference proteome</keyword>
<protein>
    <recommendedName>
        <fullName evidence="7">Non-homologous end-joining factor 1</fullName>
    </recommendedName>
</protein>
<dbReference type="InterPro" id="IPR038051">
    <property type="entry name" value="XRCC4-like_N_sf"/>
</dbReference>
<comment type="subcellular location">
    <subcellularLocation>
        <location evidence="1">Nucleus</location>
    </subcellularLocation>
</comment>
<sequence length="291" mass="33792">MDWTPIPKFPFIMKSKFDEDGYILMVSDLKKIYVEKLDERAVKERFQILNPYAEMRSKIILKYVEQSLESILADNSDCEIDFAEDTISFHLRFSASETFFVFDLQLKSMTNDKFRVYVLAPTLFRALSLSEENQALKRKIELLEKKESTTLPILRSNDKQKVALLWARSTMKMKITEADTIEAFLYLQKNKITSVLESPKNTPKKSPNEIHLSGTFSDRKPVYGKGAFKCEIPSSDSQKSEKSIVPQKREVEYSDCTTNSNEILEETHSIKVETTLKVEHHQRKKKKLLNL</sequence>
<keyword evidence="3" id="KW-0238">DNA-binding</keyword>
<keyword evidence="4" id="KW-0234">DNA repair</keyword>
<evidence type="ECO:0000256" key="7">
    <source>
        <dbReference type="ARBA" id="ARBA00044529"/>
    </source>
</evidence>
<evidence type="ECO:0000256" key="1">
    <source>
        <dbReference type="ARBA" id="ARBA00004123"/>
    </source>
</evidence>
<evidence type="ECO:0000256" key="4">
    <source>
        <dbReference type="ARBA" id="ARBA00023204"/>
    </source>
</evidence>
<evidence type="ECO:0000313" key="10">
    <source>
        <dbReference type="Proteomes" id="UP000887013"/>
    </source>
</evidence>
<dbReference type="GO" id="GO:0045027">
    <property type="term" value="F:DNA end binding"/>
    <property type="evidence" value="ECO:0007669"/>
    <property type="project" value="TreeGrafter"/>
</dbReference>
<evidence type="ECO:0000256" key="2">
    <source>
        <dbReference type="ARBA" id="ARBA00022763"/>
    </source>
</evidence>
<keyword evidence="5" id="KW-0539">Nucleus</keyword>
<proteinExistence type="inferred from homology"/>
<evidence type="ECO:0000256" key="6">
    <source>
        <dbReference type="ARBA" id="ARBA00025747"/>
    </source>
</evidence>
<gene>
    <name evidence="9" type="primary">AVEN_39458_1</name>
    <name evidence="9" type="ORF">NPIL_470911</name>
</gene>
<dbReference type="GO" id="GO:0032807">
    <property type="term" value="C:DNA ligase IV complex"/>
    <property type="evidence" value="ECO:0007669"/>
    <property type="project" value="TreeGrafter"/>
</dbReference>
<dbReference type="Gene3D" id="2.170.210.10">
    <property type="entry name" value="DNA double-strand break repair and VJ recombination XRCC4, N-terminal"/>
    <property type="match status" value="1"/>
</dbReference>
<comment type="similarity">
    <text evidence="6">Belongs to the XRCC4-XLF family. XLF subfamily.</text>
</comment>
<dbReference type="EMBL" id="BMAW01039077">
    <property type="protein sequence ID" value="GFU54355.1"/>
    <property type="molecule type" value="Genomic_DNA"/>
</dbReference>
<feature type="domain" description="XLF-like N-terminal" evidence="8">
    <location>
        <begin position="3"/>
        <end position="107"/>
    </location>
</feature>
<dbReference type="OrthoDB" id="2155935at2759"/>
<evidence type="ECO:0000259" key="8">
    <source>
        <dbReference type="Pfam" id="PF09302"/>
    </source>
</evidence>
<dbReference type="Proteomes" id="UP000887013">
    <property type="component" value="Unassembled WGS sequence"/>
</dbReference>
<evidence type="ECO:0000256" key="3">
    <source>
        <dbReference type="ARBA" id="ARBA00023125"/>
    </source>
</evidence>
<keyword evidence="2" id="KW-0227">DNA damage</keyword>
<dbReference type="AlphaFoldDB" id="A0A8X6R379"/>
<evidence type="ECO:0000313" key="9">
    <source>
        <dbReference type="EMBL" id="GFU54355.1"/>
    </source>
</evidence>
<reference evidence="9" key="1">
    <citation type="submission" date="2020-08" db="EMBL/GenBank/DDBJ databases">
        <title>Multicomponent nature underlies the extraordinary mechanical properties of spider dragline silk.</title>
        <authorList>
            <person name="Kono N."/>
            <person name="Nakamura H."/>
            <person name="Mori M."/>
            <person name="Yoshida Y."/>
            <person name="Ohtoshi R."/>
            <person name="Malay A.D."/>
            <person name="Moran D.A.P."/>
            <person name="Tomita M."/>
            <person name="Numata K."/>
            <person name="Arakawa K."/>
        </authorList>
    </citation>
    <scope>NUCLEOTIDE SEQUENCE</scope>
</reference>
<dbReference type="CDD" id="cd22285">
    <property type="entry name" value="HD_XLF_N"/>
    <property type="match status" value="1"/>
</dbReference>
<name>A0A8X6R379_NEPPI</name>
<dbReference type="PANTHER" id="PTHR32235">
    <property type="entry name" value="NON-HOMOLOGOUS END-JOINING FACTOR 1"/>
    <property type="match status" value="1"/>
</dbReference>
<dbReference type="PANTHER" id="PTHR32235:SF1">
    <property type="entry name" value="NON-HOMOLOGOUS END-JOINING FACTOR 1"/>
    <property type="match status" value="1"/>
</dbReference>
<dbReference type="InterPro" id="IPR015381">
    <property type="entry name" value="XLF-like_N"/>
</dbReference>
<evidence type="ECO:0000256" key="5">
    <source>
        <dbReference type="ARBA" id="ARBA00023242"/>
    </source>
</evidence>
<dbReference type="Pfam" id="PF09302">
    <property type="entry name" value="XLF"/>
    <property type="match status" value="1"/>
</dbReference>
<comment type="caution">
    <text evidence="9">The sequence shown here is derived from an EMBL/GenBank/DDBJ whole genome shotgun (WGS) entry which is preliminary data.</text>
</comment>
<organism evidence="9 10">
    <name type="scientific">Nephila pilipes</name>
    <name type="common">Giant wood spider</name>
    <name type="synonym">Nephila maculata</name>
    <dbReference type="NCBI Taxonomy" id="299642"/>
    <lineage>
        <taxon>Eukaryota</taxon>
        <taxon>Metazoa</taxon>
        <taxon>Ecdysozoa</taxon>
        <taxon>Arthropoda</taxon>
        <taxon>Chelicerata</taxon>
        <taxon>Arachnida</taxon>
        <taxon>Araneae</taxon>
        <taxon>Araneomorphae</taxon>
        <taxon>Entelegynae</taxon>
        <taxon>Araneoidea</taxon>
        <taxon>Nephilidae</taxon>
        <taxon>Nephila</taxon>
    </lineage>
</organism>
<dbReference type="GO" id="GO:0006303">
    <property type="term" value="P:double-strand break repair via nonhomologous end joining"/>
    <property type="evidence" value="ECO:0007669"/>
    <property type="project" value="TreeGrafter"/>
</dbReference>
<dbReference type="InterPro" id="IPR052287">
    <property type="entry name" value="NHEJ_factor"/>
</dbReference>
<accession>A0A8X6R379</accession>